<comment type="caution">
    <text evidence="1">The sequence shown here is derived from an EMBL/GenBank/DDBJ whole genome shotgun (WGS) entry which is preliminary data.</text>
</comment>
<keyword evidence="2" id="KW-1185">Reference proteome</keyword>
<organism evidence="1 2">
    <name type="scientific">Plakobranchus ocellatus</name>
    <dbReference type="NCBI Taxonomy" id="259542"/>
    <lineage>
        <taxon>Eukaryota</taxon>
        <taxon>Metazoa</taxon>
        <taxon>Spiralia</taxon>
        <taxon>Lophotrochozoa</taxon>
        <taxon>Mollusca</taxon>
        <taxon>Gastropoda</taxon>
        <taxon>Heterobranchia</taxon>
        <taxon>Euthyneura</taxon>
        <taxon>Panpulmonata</taxon>
        <taxon>Sacoglossa</taxon>
        <taxon>Placobranchoidea</taxon>
        <taxon>Plakobranchidae</taxon>
        <taxon>Plakobranchus</taxon>
    </lineage>
</organism>
<reference evidence="1 2" key="1">
    <citation type="journal article" date="2021" name="Elife">
        <title>Chloroplast acquisition without the gene transfer in kleptoplastic sea slugs, Plakobranchus ocellatus.</title>
        <authorList>
            <person name="Maeda T."/>
            <person name="Takahashi S."/>
            <person name="Yoshida T."/>
            <person name="Shimamura S."/>
            <person name="Takaki Y."/>
            <person name="Nagai Y."/>
            <person name="Toyoda A."/>
            <person name="Suzuki Y."/>
            <person name="Arimoto A."/>
            <person name="Ishii H."/>
            <person name="Satoh N."/>
            <person name="Nishiyama T."/>
            <person name="Hasebe M."/>
            <person name="Maruyama T."/>
            <person name="Minagawa J."/>
            <person name="Obokata J."/>
            <person name="Shigenobu S."/>
        </authorList>
    </citation>
    <scope>NUCLEOTIDE SEQUENCE [LARGE SCALE GENOMIC DNA]</scope>
</reference>
<dbReference type="AlphaFoldDB" id="A0AAV4BBC0"/>
<accession>A0AAV4BBC0</accession>
<sequence>MSRQEADRDSHFQGLTMGELKQLDRVFRLRVPRTQTITTNRLFKGYLCSLPVAGFNSGKYDINDIKPYLIRHLSHEDVDITNEVRDEDVEEEAEHVGEGGSCLQRRPIVVKRNNQYLCIGSRAFKELEQIIGCKTLLADIRQGSPLKQTFALEAYHKVMCGFAPKFHHFFYRSMKSSVLLAALHTNENVERPQASGKDGSLHYAVHYPKADGGNAVCATKSRQSLLMVK</sequence>
<protein>
    <submittedName>
        <fullName evidence="1">Accessory gland protein acp29ab-like</fullName>
    </submittedName>
</protein>
<dbReference type="PANTHER" id="PTHR31751">
    <property type="entry name" value="SI:CH211-108C17.2-RELATED-RELATED"/>
    <property type="match status" value="1"/>
</dbReference>
<gene>
    <name evidence="1" type="ORF">PoB_004295700</name>
</gene>
<name>A0AAV4BBC0_9GAST</name>
<dbReference type="PANTHER" id="PTHR31751:SF42">
    <property type="entry name" value="PROTEIN CBG10204"/>
    <property type="match status" value="1"/>
</dbReference>
<evidence type="ECO:0000313" key="1">
    <source>
        <dbReference type="EMBL" id="GFO16452.1"/>
    </source>
</evidence>
<evidence type="ECO:0000313" key="2">
    <source>
        <dbReference type="Proteomes" id="UP000735302"/>
    </source>
</evidence>
<dbReference type="Proteomes" id="UP000735302">
    <property type="component" value="Unassembled WGS sequence"/>
</dbReference>
<proteinExistence type="predicted"/>
<dbReference type="EMBL" id="BLXT01004673">
    <property type="protein sequence ID" value="GFO16452.1"/>
    <property type="molecule type" value="Genomic_DNA"/>
</dbReference>